<dbReference type="InterPro" id="IPR058407">
    <property type="entry name" value="DUF8094"/>
</dbReference>
<feature type="signal peptide" evidence="1">
    <location>
        <begin position="1"/>
        <end position="30"/>
    </location>
</feature>
<evidence type="ECO:0000313" key="3">
    <source>
        <dbReference type="EMBL" id="MFC5724025.1"/>
    </source>
</evidence>
<dbReference type="RefSeq" id="WP_390320455.1">
    <property type="nucleotide sequence ID" value="NZ_JBHSPB010000023.1"/>
</dbReference>
<name>A0ABW0Z5D2_9ACTN</name>
<dbReference type="PROSITE" id="PS51257">
    <property type="entry name" value="PROKAR_LIPOPROTEIN"/>
    <property type="match status" value="1"/>
</dbReference>
<dbReference type="Pfam" id="PF26366">
    <property type="entry name" value="DUF8094"/>
    <property type="match status" value="1"/>
</dbReference>
<keyword evidence="4" id="KW-1185">Reference proteome</keyword>
<evidence type="ECO:0000256" key="1">
    <source>
        <dbReference type="SAM" id="SignalP"/>
    </source>
</evidence>
<evidence type="ECO:0000259" key="2">
    <source>
        <dbReference type="Pfam" id="PF26366"/>
    </source>
</evidence>
<feature type="chain" id="PRO_5046832249" description="DUF8094 domain-containing protein" evidence="1">
    <location>
        <begin position="31"/>
        <end position="336"/>
    </location>
</feature>
<dbReference type="Proteomes" id="UP001596083">
    <property type="component" value="Unassembled WGS sequence"/>
</dbReference>
<organism evidence="3 4">
    <name type="scientific">Streptomyces gamaensis</name>
    <dbReference type="NCBI Taxonomy" id="1763542"/>
    <lineage>
        <taxon>Bacteria</taxon>
        <taxon>Bacillati</taxon>
        <taxon>Actinomycetota</taxon>
        <taxon>Actinomycetes</taxon>
        <taxon>Kitasatosporales</taxon>
        <taxon>Streptomycetaceae</taxon>
        <taxon>Streptomyces</taxon>
    </lineage>
</organism>
<comment type="caution">
    <text evidence="3">The sequence shown here is derived from an EMBL/GenBank/DDBJ whole genome shotgun (WGS) entry which is preliminary data.</text>
</comment>
<reference evidence="4" key="1">
    <citation type="journal article" date="2019" name="Int. J. Syst. Evol. Microbiol.">
        <title>The Global Catalogue of Microorganisms (GCM) 10K type strain sequencing project: providing services to taxonomists for standard genome sequencing and annotation.</title>
        <authorList>
            <consortium name="The Broad Institute Genomics Platform"/>
            <consortium name="The Broad Institute Genome Sequencing Center for Infectious Disease"/>
            <person name="Wu L."/>
            <person name="Ma J."/>
        </authorList>
    </citation>
    <scope>NUCLEOTIDE SEQUENCE [LARGE SCALE GENOMIC DNA]</scope>
    <source>
        <strain evidence="4">CGMCC 4.7304</strain>
    </source>
</reference>
<sequence length="336" mass="37037">MRPRSIGPRSYGHRRRRALLALAAALPLLAATGCVTVHGERELLPAVSRDEAPQVLEAFNDGYNEAYSKLDPAVIDRVETGPLAEIGHADMTTQSALTPGGNPGYPVLVLDDARFTIPRQAGWPKFFLADTRSNRDGNRWFVLFTQERARAPWKAAYLSILSQDKVPEFALDKDGWAEPVPAVRGADPKLAFAPDEVSSTYTTYLRTGDEKLFAPGRRTSELREEREKLRRTPTFWTDYIDVPEHAPAFPAPALRTKDGGALVFFTAHHHEKRTMAQGVQPTIADRRTQSLLNGEPRTAVTFTRVAESAVRVPSKAAGGPIMMLNRIEGLTAAKGE</sequence>
<dbReference type="EMBL" id="JBHSPB010000023">
    <property type="protein sequence ID" value="MFC5724025.1"/>
    <property type="molecule type" value="Genomic_DNA"/>
</dbReference>
<protein>
    <recommendedName>
        <fullName evidence="2">DUF8094 domain-containing protein</fullName>
    </recommendedName>
</protein>
<gene>
    <name evidence="3" type="ORF">ACFP1Z_28045</name>
</gene>
<feature type="domain" description="DUF8094" evidence="2">
    <location>
        <begin position="45"/>
        <end position="335"/>
    </location>
</feature>
<evidence type="ECO:0000313" key="4">
    <source>
        <dbReference type="Proteomes" id="UP001596083"/>
    </source>
</evidence>
<proteinExistence type="predicted"/>
<accession>A0ABW0Z5D2</accession>
<keyword evidence="1" id="KW-0732">Signal</keyword>